<dbReference type="FunCoup" id="D3BIC9">
    <property type="interactions" value="25"/>
</dbReference>
<dbReference type="GO" id="GO:0034599">
    <property type="term" value="P:cellular response to oxidative stress"/>
    <property type="evidence" value="ECO:0007669"/>
    <property type="project" value="InterPro"/>
</dbReference>
<proteinExistence type="inferred from homology"/>
<evidence type="ECO:0000256" key="1">
    <source>
        <dbReference type="ARBA" id="ARBA00010505"/>
    </source>
</evidence>
<evidence type="ECO:0000256" key="2">
    <source>
        <dbReference type="ARBA" id="ARBA00022559"/>
    </source>
</evidence>
<evidence type="ECO:0000313" key="6">
    <source>
        <dbReference type="EMBL" id="EFA79029.1"/>
    </source>
</evidence>
<dbReference type="OMA" id="YIVCLST"/>
<keyword evidence="4" id="KW-0560">Oxidoreductase</keyword>
<dbReference type="Proteomes" id="UP000001396">
    <property type="component" value="Unassembled WGS sequence"/>
</dbReference>
<dbReference type="GO" id="GO:0008379">
    <property type="term" value="F:thioredoxin peroxidase activity"/>
    <property type="evidence" value="ECO:0007669"/>
    <property type="project" value="InterPro"/>
</dbReference>
<dbReference type="PANTHER" id="PTHR10430">
    <property type="entry name" value="PEROXIREDOXIN"/>
    <property type="match status" value="1"/>
</dbReference>
<protein>
    <recommendedName>
        <fullName evidence="5">Redoxin domain-containing protein</fullName>
    </recommendedName>
</protein>
<dbReference type="InterPro" id="IPR037944">
    <property type="entry name" value="PRX5-like"/>
</dbReference>
<accession>D3BIC9</accession>
<dbReference type="GeneID" id="31363977"/>
<dbReference type="InterPro" id="IPR013740">
    <property type="entry name" value="Redoxin"/>
</dbReference>
<name>D3BIC9_HETP5</name>
<dbReference type="PANTHER" id="PTHR10430:SF40">
    <property type="entry name" value="REDOXIN DOMAIN-CONTAINING PROTEIN"/>
    <property type="match status" value="1"/>
</dbReference>
<comment type="similarity">
    <text evidence="1">Belongs to the peroxiredoxin family. Prx5 subfamily.</text>
</comment>
<dbReference type="GO" id="GO:0042744">
    <property type="term" value="P:hydrogen peroxide catabolic process"/>
    <property type="evidence" value="ECO:0007669"/>
    <property type="project" value="TreeGrafter"/>
</dbReference>
<reference evidence="6 7" key="1">
    <citation type="journal article" date="2011" name="Genome Res.">
        <title>Phylogeny-wide analysis of social amoeba genomes highlights ancient origins for complex intercellular communication.</title>
        <authorList>
            <person name="Heidel A.J."/>
            <person name="Lawal H.M."/>
            <person name="Felder M."/>
            <person name="Schilde C."/>
            <person name="Helps N.R."/>
            <person name="Tunggal B."/>
            <person name="Rivero F."/>
            <person name="John U."/>
            <person name="Schleicher M."/>
            <person name="Eichinger L."/>
            <person name="Platzer M."/>
            <person name="Noegel A.A."/>
            <person name="Schaap P."/>
            <person name="Gloeckner G."/>
        </authorList>
    </citation>
    <scope>NUCLEOTIDE SEQUENCE [LARGE SCALE GENOMIC DNA]</scope>
    <source>
        <strain evidence="7">ATCC 26659 / Pp 5 / PN500</strain>
    </source>
</reference>
<gene>
    <name evidence="6" type="ORF">PPL_08498</name>
</gene>
<organism evidence="6 7">
    <name type="scientific">Heterostelium pallidum (strain ATCC 26659 / Pp 5 / PN500)</name>
    <name type="common">Cellular slime mold</name>
    <name type="synonym">Polysphondylium pallidum</name>
    <dbReference type="NCBI Taxonomy" id="670386"/>
    <lineage>
        <taxon>Eukaryota</taxon>
        <taxon>Amoebozoa</taxon>
        <taxon>Evosea</taxon>
        <taxon>Eumycetozoa</taxon>
        <taxon>Dictyostelia</taxon>
        <taxon>Acytosteliales</taxon>
        <taxon>Acytosteliaceae</taxon>
        <taxon>Heterostelium</taxon>
    </lineage>
</organism>
<dbReference type="Gene3D" id="3.40.30.10">
    <property type="entry name" value="Glutaredoxin"/>
    <property type="match status" value="1"/>
</dbReference>
<dbReference type="Pfam" id="PF08534">
    <property type="entry name" value="Redoxin"/>
    <property type="match status" value="1"/>
</dbReference>
<evidence type="ECO:0000256" key="3">
    <source>
        <dbReference type="ARBA" id="ARBA00022862"/>
    </source>
</evidence>
<sequence>MQSSVKSLTKLVGTSTSSSFTLRNYAVGQNVLNKTNYFLDQRYNKHNVNDIFANKKVVVVGIPGNSPVDTFQHVPSFVNNCDKIYSKGVNYIVCLSTLDPPMLKANRISLDPNQRLTHLCDENGAFAEELHLCQDLEVHGLGVKAPYVKLRRFALIVDNGNIVFESIEKHDDDYSHTDAETILKNL</sequence>
<dbReference type="AlphaFoldDB" id="D3BIC9"/>
<dbReference type="GO" id="GO:0005777">
    <property type="term" value="C:peroxisome"/>
    <property type="evidence" value="ECO:0007669"/>
    <property type="project" value="TreeGrafter"/>
</dbReference>
<keyword evidence="2" id="KW-0575">Peroxidase</keyword>
<dbReference type="EMBL" id="ADBJ01000037">
    <property type="protein sequence ID" value="EFA79029.1"/>
    <property type="molecule type" value="Genomic_DNA"/>
</dbReference>
<keyword evidence="3" id="KW-0049">Antioxidant</keyword>
<evidence type="ECO:0000256" key="4">
    <source>
        <dbReference type="ARBA" id="ARBA00023002"/>
    </source>
</evidence>
<comment type="caution">
    <text evidence="6">The sequence shown here is derived from an EMBL/GenBank/DDBJ whole genome shotgun (WGS) entry which is preliminary data.</text>
</comment>
<keyword evidence="7" id="KW-1185">Reference proteome</keyword>
<dbReference type="GO" id="GO:0045454">
    <property type="term" value="P:cell redox homeostasis"/>
    <property type="evidence" value="ECO:0007669"/>
    <property type="project" value="TreeGrafter"/>
</dbReference>
<feature type="domain" description="Redoxin" evidence="5">
    <location>
        <begin position="40"/>
        <end position="183"/>
    </location>
</feature>
<dbReference type="GO" id="GO:0005739">
    <property type="term" value="C:mitochondrion"/>
    <property type="evidence" value="ECO:0007669"/>
    <property type="project" value="TreeGrafter"/>
</dbReference>
<evidence type="ECO:0000313" key="7">
    <source>
        <dbReference type="Proteomes" id="UP000001396"/>
    </source>
</evidence>
<dbReference type="InterPro" id="IPR036249">
    <property type="entry name" value="Thioredoxin-like_sf"/>
</dbReference>
<evidence type="ECO:0000259" key="5">
    <source>
        <dbReference type="Pfam" id="PF08534"/>
    </source>
</evidence>
<dbReference type="InParanoid" id="D3BIC9"/>
<dbReference type="SUPFAM" id="SSF52833">
    <property type="entry name" value="Thioredoxin-like"/>
    <property type="match status" value="1"/>
</dbReference>
<dbReference type="RefSeq" id="XP_020431152.1">
    <property type="nucleotide sequence ID" value="XM_020579313.1"/>
</dbReference>